<dbReference type="InterPro" id="IPR027244">
    <property type="entry name" value="IML1"/>
</dbReference>
<dbReference type="EMBL" id="CM000619">
    <property type="protein sequence ID" value="EEC45548.1"/>
    <property type="molecule type" value="Genomic_DNA"/>
</dbReference>
<feature type="region of interest" description="Disordered" evidence="1">
    <location>
        <begin position="1006"/>
        <end position="1056"/>
    </location>
</feature>
<dbReference type="Pfam" id="PF12257">
    <property type="entry name" value="IML1"/>
    <property type="match status" value="1"/>
</dbReference>
<reference evidence="3 4" key="1">
    <citation type="journal article" date="2008" name="Nature">
        <title>The Phaeodactylum genome reveals the evolutionary history of diatom genomes.</title>
        <authorList>
            <person name="Bowler C."/>
            <person name="Allen A.E."/>
            <person name="Badger J.H."/>
            <person name="Grimwood J."/>
            <person name="Jabbari K."/>
            <person name="Kuo A."/>
            <person name="Maheswari U."/>
            <person name="Martens C."/>
            <person name="Maumus F."/>
            <person name="Otillar R.P."/>
            <person name="Rayko E."/>
            <person name="Salamov A."/>
            <person name="Vandepoele K."/>
            <person name="Beszteri B."/>
            <person name="Gruber A."/>
            <person name="Heijde M."/>
            <person name="Katinka M."/>
            <person name="Mock T."/>
            <person name="Valentin K."/>
            <person name="Verret F."/>
            <person name="Berges J.A."/>
            <person name="Brownlee C."/>
            <person name="Cadoret J.P."/>
            <person name="Chiovitti A."/>
            <person name="Choi C.J."/>
            <person name="Coesel S."/>
            <person name="De Martino A."/>
            <person name="Detter J.C."/>
            <person name="Durkin C."/>
            <person name="Falciatore A."/>
            <person name="Fournet J."/>
            <person name="Haruta M."/>
            <person name="Huysman M.J."/>
            <person name="Jenkins B.D."/>
            <person name="Jiroutova K."/>
            <person name="Jorgensen R.E."/>
            <person name="Joubert Y."/>
            <person name="Kaplan A."/>
            <person name="Kroger N."/>
            <person name="Kroth P.G."/>
            <person name="La Roche J."/>
            <person name="Lindquist E."/>
            <person name="Lommer M."/>
            <person name="Martin-Jezequel V."/>
            <person name="Lopez P.J."/>
            <person name="Lucas S."/>
            <person name="Mangogna M."/>
            <person name="McGinnis K."/>
            <person name="Medlin L.K."/>
            <person name="Montsant A."/>
            <person name="Oudot-Le Secq M.P."/>
            <person name="Napoli C."/>
            <person name="Obornik M."/>
            <person name="Parker M.S."/>
            <person name="Petit J.L."/>
            <person name="Porcel B.M."/>
            <person name="Poulsen N."/>
            <person name="Robison M."/>
            <person name="Rychlewski L."/>
            <person name="Rynearson T.A."/>
            <person name="Schmutz J."/>
            <person name="Shapiro H."/>
            <person name="Siaut M."/>
            <person name="Stanley M."/>
            <person name="Sussman M.R."/>
            <person name="Taylor A.R."/>
            <person name="Vardi A."/>
            <person name="von Dassow P."/>
            <person name="Vyverman W."/>
            <person name="Willis A."/>
            <person name="Wyrwicz L.S."/>
            <person name="Rokhsar D.S."/>
            <person name="Weissenbach J."/>
            <person name="Armbrust E.V."/>
            <person name="Green B.R."/>
            <person name="Van de Peer Y."/>
            <person name="Grigoriev I.V."/>
        </authorList>
    </citation>
    <scope>NUCLEOTIDE SEQUENCE [LARGE SCALE GENOMIC DNA]</scope>
    <source>
        <strain evidence="3 4">CCAP 1055/1</strain>
    </source>
</reference>
<evidence type="ECO:0000313" key="3">
    <source>
        <dbReference type="EMBL" id="EEC45548.1"/>
    </source>
</evidence>
<dbReference type="GeneID" id="7203651"/>
<dbReference type="OrthoDB" id="39497at2759"/>
<dbReference type="InterPro" id="IPR048255">
    <property type="entry name" value="IML1_N"/>
</dbReference>
<sequence length="1780" mass="199147">MIISKLVSLNVHEALTFEGTEICLHPDLFSASTGNDSVARPGKDPRLLLVSVHSTDENWSVNNNNPAASLQAKLLHVGDMIEIRVWDPLPQPDTTPSSSVGATSWRKRPTLTPSHSMPVTSAHSSTSSHENIGVNHHSSDHLNEALSGATISDVGKLEGLDDGVPRRASLQYSASAGAGGQYDNKETVGDNFTDEQHRANMAAVEPSPIQPAPAKSASSARAILTPATSLPEDSSPAKSITTPGELPPVFPRNRTNTVDGPANTTVPRVANVVPKPPIAQRRISANAPAENMQGKSRTTRASLHSRELSDMTLETVYPVDHRSATVLDSSNHLVDLQVPFGSSVCVPSEDEDDFHTDIASSHSLRLSFVMKVTEQTLTSLKGSARTQVSLLRQIADLYELSSYDMVTIHKVENEEEEAALAAVSADFVLVTIKDQFISRGDMHLFQQNLMGSWIYEGQRLFDATRGIHAHAREIRHDDHQARSGIVTQDTMITYRSRSSRIFWLIQISAEMWDYSSPYANYEDESRCEVYFDKFVKFAYELFAKWKVVEATHSLTVVFFSRTFLPSRTSVLPAIGNRPADQRDAYGRRYEDHYNIVIENETNADWDALVLRMKEAFLKYPYEVEWNCSAAEDARRPSTATQGNVLEAINVTLNLLQYHFLDRDLHRTGNSILVVSAGGGVFEVDKELASITYQRMMDHGIGSDMLSLGLPPLHIAPFFLYVNAYRSVGKTGIDAGESYYEVPHWMHLSFVSYPSDSTIPGSAPEQHDTQVTSVSSFPYGMDVGPNGFLRSQPPVRSAGTRQDTSPLLRPLSFSAHGNAAASPTKKKVLNQERHLIAGRDFYDILEALKPDRRSDSEEASKPREWGALGLPDHRPSDSSSSSACGILSPSLRYLATGRSLQKMEHIEHTDAPEKTASPSSSYTSQFSSVLGVSYDRPLLAQQLSPSRIQMQRTPSQDMILVDDDNCNYDEASPRPSHSDNVVLELDESSEALVSSAHQTLDKIEDRLRKSMRSSDANSFQVSSPKAMTSSDSRSGLPMRDIDSRSRHSISTSTKAGNVSGGIGAALTRYSSAGSSSSHNLEAQGVQRLSVRSISSTRLLGQSPGMRPLFEMNSRGLSPLILPPPRSYIDPLEVQPLSFTGGGRFGGRLIHPSEMSRPFLGHNPNNLHHRTKTESSHGSSSSKTFSTSPPMGSASNSLFHKSAVSQPNRSYTHDRGPSRGKTGQASRRKSRALNPFRQEDEDEVLAKKSHNRRRWSHVFPLGEVEFKRHAGPNWKSLSSPAILPLSVDYFPPQQDIVLNFQFNIYNVTLSEFEHTNYSSNRELLDEMVRQRLTQDYQLVPPSHVNASNYRSESVRDNLANRQAQTKSETENPEIVRKFLSMGHRLQVLTYDPASDTVEVNRYNAKGAEHNTASNSFKYYYYGFCKETHSYTKVVQSFDKYSHQYNWNKVDRMVCGDVENRELEDSMRARRIMFGLIPERFEDINAEQEYISKFHRLLGYLDKLRERIESDAPLEIKIISSQDSEGDEFPVAQLPSKIGIERESMRRFYVQLRKGKRDSFEWMEVAVDRTFNTSWSYRLMFNWLVASSGKVDTQIQLLQRRCLQYGLNLVPFLQVSVSTNVFLNPFRPPAILAIREETKASLLDAVLINNDYVYDGVFTTDAQLVAECMEVGTALDFGKSFGKRQIGRQFVHRSGTLFVRIVNDKQGFALLIVFGNYRYVGRDELLVSKYRKAFFDLKNLLNDLVDDDDDDNIEVISPEKHVKESQIRDKNYRSLDSFQTTLP</sequence>
<feature type="region of interest" description="Disordered" evidence="1">
    <location>
        <begin position="87"/>
        <end position="139"/>
    </location>
</feature>
<keyword evidence="4" id="KW-1185">Reference proteome</keyword>
<evidence type="ECO:0000256" key="1">
    <source>
        <dbReference type="SAM" id="MobiDB-lite"/>
    </source>
</evidence>
<reference evidence="4" key="2">
    <citation type="submission" date="2008-08" db="EMBL/GenBank/DDBJ databases">
        <authorList>
            <consortium name="Diatom Consortium"/>
            <person name="Grigoriev I."/>
            <person name="Grimwood J."/>
            <person name="Kuo A."/>
            <person name="Otillar R.P."/>
            <person name="Salamov A."/>
            <person name="Detter J.C."/>
            <person name="Lindquist E."/>
            <person name="Shapiro H."/>
            <person name="Lucas S."/>
            <person name="Glavina del Rio T."/>
            <person name="Pitluck S."/>
            <person name="Rokhsar D."/>
            <person name="Bowler C."/>
        </authorList>
    </citation>
    <scope>GENOME REANNOTATION</scope>
    <source>
        <strain evidence="4">CCAP 1055/1</strain>
    </source>
</reference>
<dbReference type="KEGG" id="pti:PHATRDRAFT_48390"/>
<dbReference type="eggNOG" id="KOG3572">
    <property type="taxonomic scope" value="Eukaryota"/>
</dbReference>
<organism evidence="3 4">
    <name type="scientific">Phaeodactylum tricornutum (strain CCAP 1055/1)</name>
    <dbReference type="NCBI Taxonomy" id="556484"/>
    <lineage>
        <taxon>Eukaryota</taxon>
        <taxon>Sar</taxon>
        <taxon>Stramenopiles</taxon>
        <taxon>Ochrophyta</taxon>
        <taxon>Bacillariophyta</taxon>
        <taxon>Bacillariophyceae</taxon>
        <taxon>Bacillariophycidae</taxon>
        <taxon>Naviculales</taxon>
        <taxon>Phaeodactylaceae</taxon>
        <taxon>Phaeodactylum</taxon>
    </lineage>
</organism>
<dbReference type="RefSeq" id="XP_002182812.1">
    <property type="nucleotide sequence ID" value="XM_002182776.1"/>
</dbReference>
<feature type="compositionally biased region" description="Polar residues" evidence="1">
    <location>
        <begin position="111"/>
        <end position="130"/>
    </location>
</feature>
<dbReference type="GO" id="GO:1904262">
    <property type="term" value="P:negative regulation of TORC1 signaling"/>
    <property type="evidence" value="ECO:0007669"/>
    <property type="project" value="TreeGrafter"/>
</dbReference>
<feature type="compositionally biased region" description="Polar residues" evidence="1">
    <location>
        <begin position="228"/>
        <end position="242"/>
    </location>
</feature>
<evidence type="ECO:0000313" key="4">
    <source>
        <dbReference type="Proteomes" id="UP000000759"/>
    </source>
</evidence>
<feature type="compositionally biased region" description="Low complexity" evidence="1">
    <location>
        <begin position="1174"/>
        <end position="1186"/>
    </location>
</feature>
<feature type="compositionally biased region" description="Polar residues" evidence="1">
    <location>
        <begin position="253"/>
        <end position="266"/>
    </location>
</feature>
<feature type="region of interest" description="Disordered" evidence="1">
    <location>
        <begin position="1146"/>
        <end position="1243"/>
    </location>
</feature>
<feature type="region of interest" description="Disordered" evidence="1">
    <location>
        <begin position="789"/>
        <end position="810"/>
    </location>
</feature>
<dbReference type="Proteomes" id="UP000000759">
    <property type="component" value="Chromosome 17"/>
</dbReference>
<dbReference type="GO" id="GO:1990130">
    <property type="term" value="C:GATOR1 complex"/>
    <property type="evidence" value="ECO:0007669"/>
    <property type="project" value="TreeGrafter"/>
</dbReference>
<dbReference type="GO" id="GO:0010508">
    <property type="term" value="P:positive regulation of autophagy"/>
    <property type="evidence" value="ECO:0007669"/>
    <property type="project" value="TreeGrafter"/>
</dbReference>
<dbReference type="STRING" id="556484.B7G6Z0"/>
<feature type="region of interest" description="Disordered" evidence="1">
    <location>
        <begin position="228"/>
        <end position="268"/>
    </location>
</feature>
<feature type="domain" description="Vacuolar membrane-associated protein Iml1 N-terminal" evidence="2">
    <location>
        <begin position="429"/>
        <end position="720"/>
    </location>
</feature>
<feature type="compositionally biased region" description="Basic and acidic residues" evidence="1">
    <location>
        <begin position="851"/>
        <end position="863"/>
    </location>
</feature>
<dbReference type="OMA" id="PRYRNHD"/>
<proteinExistence type="predicted"/>
<dbReference type="PANTHER" id="PTHR13179">
    <property type="entry name" value="DEP DOMAIN CONTAINING PROTEIN 5"/>
    <property type="match status" value="1"/>
</dbReference>
<dbReference type="HOGENOM" id="CLU_238613_0_0_1"/>
<dbReference type="PANTHER" id="PTHR13179:SF8">
    <property type="entry name" value="GATOR COMPLEX PROTEIN DEPDC5"/>
    <property type="match status" value="1"/>
</dbReference>
<feature type="region of interest" description="Disordered" evidence="1">
    <location>
        <begin position="851"/>
        <end position="882"/>
    </location>
</feature>
<dbReference type="PaxDb" id="2850-Phatr48390"/>
<dbReference type="InParanoid" id="B7G6Z0"/>
<name>B7G6Z0_PHATC</name>
<dbReference type="GO" id="GO:0005096">
    <property type="term" value="F:GTPase activator activity"/>
    <property type="evidence" value="ECO:0007669"/>
    <property type="project" value="InterPro"/>
</dbReference>
<protein>
    <recommendedName>
        <fullName evidence="2">Vacuolar membrane-associated protein Iml1 N-terminal domain-containing protein</fullName>
    </recommendedName>
</protein>
<feature type="compositionally biased region" description="Polar residues" evidence="1">
    <location>
        <begin position="1187"/>
        <end position="1208"/>
    </location>
</feature>
<gene>
    <name evidence="3" type="ORF">PHATRDRAFT_48390</name>
</gene>
<feature type="compositionally biased region" description="Polar residues" evidence="1">
    <location>
        <begin position="92"/>
        <end position="102"/>
    </location>
</feature>
<feature type="compositionally biased region" description="Polar residues" evidence="1">
    <location>
        <begin position="1012"/>
        <end position="1032"/>
    </location>
</feature>
<evidence type="ECO:0000259" key="2">
    <source>
        <dbReference type="Pfam" id="PF12257"/>
    </source>
</evidence>
<accession>B7G6Z0</accession>
<feature type="region of interest" description="Disordered" evidence="1">
    <location>
        <begin position="1347"/>
        <end position="1369"/>
    </location>
</feature>